<protein>
    <recommendedName>
        <fullName evidence="3">MarR family transcriptional regulator</fullName>
    </recommendedName>
</protein>
<organism evidence="1 2">
    <name type="scientific">Stakelama flava</name>
    <dbReference type="NCBI Taxonomy" id="2860338"/>
    <lineage>
        <taxon>Bacteria</taxon>
        <taxon>Pseudomonadati</taxon>
        <taxon>Pseudomonadota</taxon>
        <taxon>Alphaproteobacteria</taxon>
        <taxon>Sphingomonadales</taxon>
        <taxon>Sphingomonadaceae</taxon>
        <taxon>Stakelama</taxon>
    </lineage>
</organism>
<evidence type="ECO:0000313" key="1">
    <source>
        <dbReference type="EMBL" id="MBW4332049.1"/>
    </source>
</evidence>
<reference evidence="1 2" key="1">
    <citation type="submission" date="2021-07" db="EMBL/GenBank/DDBJ databases">
        <title>Stakelama flava sp. nov., a novel endophytic bacterium isolated from branch of Kandelia candel.</title>
        <authorList>
            <person name="Tuo L."/>
        </authorList>
    </citation>
    <scope>NUCLEOTIDE SEQUENCE [LARGE SCALE GENOMIC DNA]</scope>
    <source>
        <strain evidence="1 2">CBK3Z-3</strain>
    </source>
</reference>
<evidence type="ECO:0000313" key="2">
    <source>
        <dbReference type="Proteomes" id="UP001197214"/>
    </source>
</evidence>
<dbReference type="EMBL" id="JAHWZX010000017">
    <property type="protein sequence ID" value="MBW4332049.1"/>
    <property type="molecule type" value="Genomic_DNA"/>
</dbReference>
<sequence length="99" mass="11238">MELVVPPDRRCRLIAELDKVHHVSTIALVARRFGLDEDRIAALADDMEPENGLIWVLTLHDEDSIMAFTPEGIEYLEALIADEAQWRLLCGLLRRDTLG</sequence>
<accession>A0ABS6XPA0</accession>
<keyword evidence="2" id="KW-1185">Reference proteome</keyword>
<dbReference type="Proteomes" id="UP001197214">
    <property type="component" value="Unassembled WGS sequence"/>
</dbReference>
<proteinExistence type="predicted"/>
<gene>
    <name evidence="1" type="ORF">KY084_14360</name>
</gene>
<comment type="caution">
    <text evidence="1">The sequence shown here is derived from an EMBL/GenBank/DDBJ whole genome shotgun (WGS) entry which is preliminary data.</text>
</comment>
<evidence type="ECO:0008006" key="3">
    <source>
        <dbReference type="Google" id="ProtNLM"/>
    </source>
</evidence>
<dbReference type="RefSeq" id="WP_219239175.1">
    <property type="nucleotide sequence ID" value="NZ_JAHWZX010000017.1"/>
</dbReference>
<name>A0ABS6XPA0_9SPHN</name>